<dbReference type="EMBL" id="JAFFZE010000024">
    <property type="protein sequence ID" value="MCT2587372.1"/>
    <property type="molecule type" value="Genomic_DNA"/>
</dbReference>
<dbReference type="NCBIfam" id="TIGR01915">
    <property type="entry name" value="npdG"/>
    <property type="match status" value="1"/>
</dbReference>
<gene>
    <name evidence="3" type="primary">npdG</name>
    <name evidence="3" type="ORF">JT362_30035</name>
</gene>
<keyword evidence="1" id="KW-0560">Oxidoreductase</keyword>
<feature type="domain" description="Pyrroline-5-carboxylate reductase catalytic N-terminal" evidence="2">
    <location>
        <begin position="5"/>
        <end position="101"/>
    </location>
</feature>
<dbReference type="SUPFAM" id="SSF51735">
    <property type="entry name" value="NAD(P)-binding Rossmann-fold domains"/>
    <property type="match status" value="1"/>
</dbReference>
<dbReference type="InterPro" id="IPR010185">
    <property type="entry name" value="NpdG"/>
</dbReference>
<organism evidence="3 4">
    <name type="scientific">Actinophytocola gossypii</name>
    <dbReference type="NCBI Taxonomy" id="2812003"/>
    <lineage>
        <taxon>Bacteria</taxon>
        <taxon>Bacillati</taxon>
        <taxon>Actinomycetota</taxon>
        <taxon>Actinomycetes</taxon>
        <taxon>Pseudonocardiales</taxon>
        <taxon>Pseudonocardiaceae</taxon>
    </lineage>
</organism>
<name>A0ABT2JHK9_9PSEU</name>
<accession>A0ABT2JHK9</accession>
<reference evidence="3 4" key="1">
    <citation type="submission" date="2021-02" db="EMBL/GenBank/DDBJ databases">
        <title>Actinophytocola xerophila sp. nov., isolated from soil of cotton cropping field.</title>
        <authorList>
            <person name="Huang R."/>
            <person name="Chen X."/>
            <person name="Ge X."/>
            <person name="Liu W."/>
        </authorList>
    </citation>
    <scope>NUCLEOTIDE SEQUENCE [LARGE SCALE GENOMIC DNA]</scope>
    <source>
        <strain evidence="3 4">S1-96</strain>
    </source>
</reference>
<dbReference type="PANTHER" id="PTHR14239">
    <property type="entry name" value="DUDULIN-RELATED"/>
    <property type="match status" value="1"/>
</dbReference>
<keyword evidence="4" id="KW-1185">Reference proteome</keyword>
<dbReference type="Pfam" id="PF03807">
    <property type="entry name" value="F420_oxidored"/>
    <property type="match status" value="1"/>
</dbReference>
<protein>
    <submittedName>
        <fullName evidence="3">NADPH-dependent F420 reductase</fullName>
    </submittedName>
</protein>
<dbReference type="PANTHER" id="PTHR14239:SF0">
    <property type="entry name" value="F420-DEPENDENT NADP REDUCTASE"/>
    <property type="match status" value="1"/>
</dbReference>
<dbReference type="InterPro" id="IPR051267">
    <property type="entry name" value="STEAP_metalloreductase"/>
</dbReference>
<evidence type="ECO:0000313" key="4">
    <source>
        <dbReference type="Proteomes" id="UP001156441"/>
    </source>
</evidence>
<comment type="caution">
    <text evidence="3">The sequence shown here is derived from an EMBL/GenBank/DDBJ whole genome shotgun (WGS) entry which is preliminary data.</text>
</comment>
<sequence length="218" mass="22856">MSDVVGVLGGTGPQGRGLALRWAKAGIEVIIGSRSAERAESAAAELRTEAGVSSVRGLANADCAAKADIVLVAVPWEGHGDLLTSLREPLAGKIVIDCVNPLGFDKQGPYALPVEEGSAAQQAEKLLPDSRVTAAFHHVSAVHLADQTIAEMTTDVLVLGDDREATDQVRALADAIPGMRGVYGGRLRNSHQVEALTANLIAINRRYKAHAGIRVTDI</sequence>
<dbReference type="RefSeq" id="WP_260195237.1">
    <property type="nucleotide sequence ID" value="NZ_JAFFZE010000024.1"/>
</dbReference>
<dbReference type="InterPro" id="IPR028939">
    <property type="entry name" value="P5C_Rdtase_cat_N"/>
</dbReference>
<proteinExistence type="predicted"/>
<dbReference type="Gene3D" id="3.40.50.720">
    <property type="entry name" value="NAD(P)-binding Rossmann-like Domain"/>
    <property type="match status" value="1"/>
</dbReference>
<dbReference type="Proteomes" id="UP001156441">
    <property type="component" value="Unassembled WGS sequence"/>
</dbReference>
<evidence type="ECO:0000256" key="1">
    <source>
        <dbReference type="ARBA" id="ARBA00023002"/>
    </source>
</evidence>
<evidence type="ECO:0000259" key="2">
    <source>
        <dbReference type="Pfam" id="PF03807"/>
    </source>
</evidence>
<evidence type="ECO:0000313" key="3">
    <source>
        <dbReference type="EMBL" id="MCT2587372.1"/>
    </source>
</evidence>
<dbReference type="InterPro" id="IPR036291">
    <property type="entry name" value="NAD(P)-bd_dom_sf"/>
</dbReference>